<feature type="compositionally biased region" description="Basic and acidic residues" evidence="1">
    <location>
        <begin position="174"/>
        <end position="183"/>
    </location>
</feature>
<feature type="compositionally biased region" description="Basic and acidic residues" evidence="1">
    <location>
        <begin position="734"/>
        <end position="747"/>
    </location>
</feature>
<sequence length="912" mass="100006">MGVTGLWDVLRPAAETRSLTHLAVVDGFEANPSGVRGLRIGIDASIWFFHAAYGREGENPELRTLFFRCTRLMSSPFLPLFVFDGPKRPNVKRGKRISGNQHWLTNGMKSIIEAFGFEWRMAPGEAEAELAYMNSIGIIDAVLSDDVDNFLFGAIMVIRNPSSALSGNRAHSNKNADGREDGNHSAVYTARAIREHPAIQLTRGGLILIGLLSGGDYHQAGLPRCGTSIAHGLAKCGFGDQLLEAARTLSRSALEEYLAKWRDAVRAELRTNARGHLGKRQPALSKAVPENFPDVDVLLSYTDPITSETDAGARRTHVPPTWVREPDLGKIAHLCEVHFEWGIREVIVKRFRSVLWPSAVLRILRRAVLERDEKEGGDEMPRTPRKKGKELVVGTPSKMLARHFSSLQLEESTGGGDDNDDGKKLIVKIHSSRTHASTDGILEYRLEIAPEQLVRMSEAGIQGVRKAADTTYDVERSEPESDEDGEEGDGKRKKSKSAPVDPNTHLRMWLPACMVVIVRPDLVDQFEALEEKKRAKRAHKGTRAVTKSKGGVSSGSKASRGGKQRARLPPIESDEGETFDLDAEIASGDSEDGAPAMVGKTTTKATLDHGEQLSIKDLPRVRNKTSKLATRVPGTPSAPCSPTKGKGKISAMSYHGSAILSLLEAGKNRPRKPLTYREPSPPATSSVIKPFPVAFEEEEESSAGSSDSDMLPLPLQPHTSVTRQPSQPRRRLDHSRPSDSDCVDRFTKSPRKHAKHTSPRKLDPHRDRMSGTLPIVTTKATPTSRRSISPTQSPCRSHHSILHRPHSHSRSLAHSFPRANTIVRHMATTSDTIIEISSDSDSENRFASPPRPQLETRVGGNVSVFEISSSDSDSTVPLPETRSPFLPLLAARRRMRAGGAPLESQPAVKRSP</sequence>
<evidence type="ECO:0000256" key="1">
    <source>
        <dbReference type="SAM" id="MobiDB-lite"/>
    </source>
</evidence>
<dbReference type="InterPro" id="IPR036279">
    <property type="entry name" value="5-3_exonuclease_C_sf"/>
</dbReference>
<feature type="region of interest" description="Disordered" evidence="1">
    <location>
        <begin position="164"/>
        <end position="183"/>
    </location>
</feature>
<dbReference type="Proteomes" id="UP000030671">
    <property type="component" value="Unassembled WGS sequence"/>
</dbReference>
<dbReference type="InterPro" id="IPR041177">
    <property type="entry name" value="GEN1_C"/>
</dbReference>
<feature type="region of interest" description="Disordered" evidence="1">
    <location>
        <begin position="464"/>
        <end position="503"/>
    </location>
</feature>
<dbReference type="CDD" id="cd09870">
    <property type="entry name" value="PIN_YEN1"/>
    <property type="match status" value="1"/>
</dbReference>
<evidence type="ECO:0000259" key="2">
    <source>
        <dbReference type="SMART" id="SM00484"/>
    </source>
</evidence>
<dbReference type="InterPro" id="IPR006086">
    <property type="entry name" value="XPG-I_dom"/>
</dbReference>
<dbReference type="GO" id="GO:0017108">
    <property type="term" value="F:5'-flap endonuclease activity"/>
    <property type="evidence" value="ECO:0007669"/>
    <property type="project" value="TreeGrafter"/>
</dbReference>
<feature type="region of interest" description="Disordered" evidence="1">
    <location>
        <begin position="838"/>
        <end position="858"/>
    </location>
</feature>
<feature type="compositionally biased region" description="Polar residues" evidence="1">
    <location>
        <begin position="717"/>
        <end position="727"/>
    </location>
</feature>
<feature type="compositionally biased region" description="Polar residues" evidence="1">
    <location>
        <begin position="778"/>
        <end position="795"/>
    </location>
</feature>
<dbReference type="PANTHER" id="PTHR11081">
    <property type="entry name" value="FLAP ENDONUCLEASE FAMILY MEMBER"/>
    <property type="match status" value="1"/>
</dbReference>
<dbReference type="Gene3D" id="3.40.50.1010">
    <property type="entry name" value="5'-nuclease"/>
    <property type="match status" value="2"/>
</dbReference>
<accession>W4K293</accession>
<dbReference type="InterPro" id="IPR006084">
    <property type="entry name" value="XPG/Rad2"/>
</dbReference>
<gene>
    <name evidence="3" type="ORF">HETIRDRAFT_477560</name>
</gene>
<dbReference type="InterPro" id="IPR029060">
    <property type="entry name" value="PIN-like_dom_sf"/>
</dbReference>
<dbReference type="RefSeq" id="XP_009548456.1">
    <property type="nucleotide sequence ID" value="XM_009550161.1"/>
</dbReference>
<dbReference type="GeneID" id="20677752"/>
<dbReference type="KEGG" id="hir:HETIRDRAFT_477560"/>
<dbReference type="AlphaFoldDB" id="W4K293"/>
<evidence type="ECO:0000313" key="4">
    <source>
        <dbReference type="Proteomes" id="UP000030671"/>
    </source>
</evidence>
<dbReference type="PANTHER" id="PTHR11081:SF75">
    <property type="entry name" value="ENDONUCLEASE, PUTATIVE (AFU_ORTHOLOGUE AFUA_3G13260)-RELATED"/>
    <property type="match status" value="1"/>
</dbReference>
<dbReference type="InterPro" id="IPR037316">
    <property type="entry name" value="Yen1_H3TH"/>
</dbReference>
<feature type="compositionally biased region" description="Low complexity" evidence="1">
    <location>
        <begin position="547"/>
        <end position="559"/>
    </location>
</feature>
<dbReference type="eggNOG" id="KOG2519">
    <property type="taxonomic scope" value="Eukaryota"/>
</dbReference>
<protein>
    <recommendedName>
        <fullName evidence="2">XPG-I domain-containing protein</fullName>
    </recommendedName>
</protein>
<dbReference type="CDD" id="cd09906">
    <property type="entry name" value="H3TH_YEN1"/>
    <property type="match status" value="1"/>
</dbReference>
<dbReference type="EMBL" id="KI925460">
    <property type="protein sequence ID" value="ETW79922.1"/>
    <property type="molecule type" value="Genomic_DNA"/>
</dbReference>
<feature type="compositionally biased region" description="Basic residues" evidence="1">
    <location>
        <begin position="748"/>
        <end position="759"/>
    </location>
</feature>
<feature type="region of interest" description="Disordered" evidence="1">
    <location>
        <begin position="626"/>
        <end position="649"/>
    </location>
</feature>
<reference evidence="3 4" key="1">
    <citation type="journal article" date="2012" name="New Phytol.">
        <title>Insight into trade-off between wood decay and parasitism from the genome of a fungal forest pathogen.</title>
        <authorList>
            <person name="Olson A."/>
            <person name="Aerts A."/>
            <person name="Asiegbu F."/>
            <person name="Belbahri L."/>
            <person name="Bouzid O."/>
            <person name="Broberg A."/>
            <person name="Canback B."/>
            <person name="Coutinho P.M."/>
            <person name="Cullen D."/>
            <person name="Dalman K."/>
            <person name="Deflorio G."/>
            <person name="van Diepen L.T."/>
            <person name="Dunand C."/>
            <person name="Duplessis S."/>
            <person name="Durling M."/>
            <person name="Gonthier P."/>
            <person name="Grimwood J."/>
            <person name="Fossdal C.G."/>
            <person name="Hansson D."/>
            <person name="Henrissat B."/>
            <person name="Hietala A."/>
            <person name="Himmelstrand K."/>
            <person name="Hoffmeister D."/>
            <person name="Hogberg N."/>
            <person name="James T.Y."/>
            <person name="Karlsson M."/>
            <person name="Kohler A."/>
            <person name="Kues U."/>
            <person name="Lee Y.H."/>
            <person name="Lin Y.C."/>
            <person name="Lind M."/>
            <person name="Lindquist E."/>
            <person name="Lombard V."/>
            <person name="Lucas S."/>
            <person name="Lunden K."/>
            <person name="Morin E."/>
            <person name="Murat C."/>
            <person name="Park J."/>
            <person name="Raffaello T."/>
            <person name="Rouze P."/>
            <person name="Salamov A."/>
            <person name="Schmutz J."/>
            <person name="Solheim H."/>
            <person name="Stahlberg J."/>
            <person name="Velez H."/>
            <person name="de Vries R.P."/>
            <person name="Wiebenga A."/>
            <person name="Woodward S."/>
            <person name="Yakovlev I."/>
            <person name="Garbelotto M."/>
            <person name="Martin F."/>
            <person name="Grigoriev I.V."/>
            <person name="Stenlid J."/>
        </authorList>
    </citation>
    <scope>NUCLEOTIDE SEQUENCE [LARGE SCALE GENOMIC DNA]</scope>
    <source>
        <strain evidence="3 4">TC 32-1</strain>
    </source>
</reference>
<dbReference type="Pfam" id="PF00867">
    <property type="entry name" value="XPG_I"/>
    <property type="match status" value="1"/>
</dbReference>
<dbReference type="HOGENOM" id="CLU_007575_1_0_1"/>
<feature type="region of interest" description="Disordered" evidence="1">
    <location>
        <begin position="664"/>
        <end position="812"/>
    </location>
</feature>
<dbReference type="GO" id="GO:0006281">
    <property type="term" value="P:DNA repair"/>
    <property type="evidence" value="ECO:0007669"/>
    <property type="project" value="UniProtKB-ARBA"/>
</dbReference>
<dbReference type="GO" id="GO:0008821">
    <property type="term" value="F:crossover junction DNA endonuclease activity"/>
    <property type="evidence" value="ECO:0007669"/>
    <property type="project" value="InterPro"/>
</dbReference>
<dbReference type="SUPFAM" id="SSF88723">
    <property type="entry name" value="PIN domain-like"/>
    <property type="match status" value="1"/>
</dbReference>
<name>W4K293_HETIT</name>
<dbReference type="STRING" id="747525.W4K293"/>
<dbReference type="Pfam" id="PF18380">
    <property type="entry name" value="GEN1_C"/>
    <property type="match status" value="1"/>
</dbReference>
<dbReference type="InParanoid" id="W4K293"/>
<feature type="compositionally biased region" description="Polar residues" evidence="1">
    <location>
        <begin position="164"/>
        <end position="173"/>
    </location>
</feature>
<feature type="region of interest" description="Disordered" evidence="1">
    <location>
        <begin position="533"/>
        <end position="578"/>
    </location>
</feature>
<dbReference type="SMART" id="SM00484">
    <property type="entry name" value="XPGI"/>
    <property type="match status" value="1"/>
</dbReference>
<feature type="compositionally biased region" description="Basic and acidic residues" evidence="1">
    <location>
        <begin position="372"/>
        <end position="382"/>
    </location>
</feature>
<evidence type="ECO:0000313" key="3">
    <source>
        <dbReference type="EMBL" id="ETW79922.1"/>
    </source>
</evidence>
<feature type="compositionally biased region" description="Basic and acidic residues" evidence="1">
    <location>
        <begin position="760"/>
        <end position="769"/>
    </location>
</feature>
<dbReference type="OrthoDB" id="2959108at2759"/>
<proteinExistence type="predicted"/>
<feature type="compositionally biased region" description="Basic residues" evidence="1">
    <location>
        <begin position="796"/>
        <end position="811"/>
    </location>
</feature>
<feature type="region of interest" description="Disordered" evidence="1">
    <location>
        <begin position="372"/>
        <end position="394"/>
    </location>
</feature>
<dbReference type="PRINTS" id="PR00853">
    <property type="entry name" value="XPGRADSUPER"/>
</dbReference>
<dbReference type="SUPFAM" id="SSF47807">
    <property type="entry name" value="5' to 3' exonuclease, C-terminal subdomain"/>
    <property type="match status" value="1"/>
</dbReference>
<feature type="domain" description="XPG-I" evidence="2">
    <location>
        <begin position="113"/>
        <end position="181"/>
    </location>
</feature>
<keyword evidence="4" id="KW-1185">Reference proteome</keyword>
<organism evidence="3 4">
    <name type="scientific">Heterobasidion irregulare (strain TC 32-1)</name>
    <dbReference type="NCBI Taxonomy" id="747525"/>
    <lineage>
        <taxon>Eukaryota</taxon>
        <taxon>Fungi</taxon>
        <taxon>Dikarya</taxon>
        <taxon>Basidiomycota</taxon>
        <taxon>Agaricomycotina</taxon>
        <taxon>Agaricomycetes</taxon>
        <taxon>Russulales</taxon>
        <taxon>Bondarzewiaceae</taxon>
        <taxon>Heterobasidion</taxon>
        <taxon>Heterobasidion annosum species complex</taxon>
    </lineage>
</organism>